<keyword evidence="1" id="KW-0812">Transmembrane</keyword>
<proteinExistence type="predicted"/>
<evidence type="ECO:0008006" key="4">
    <source>
        <dbReference type="Google" id="ProtNLM"/>
    </source>
</evidence>
<dbReference type="Gene3D" id="2.120.10.30">
    <property type="entry name" value="TolB, C-terminal domain"/>
    <property type="match status" value="3"/>
</dbReference>
<dbReference type="PANTHER" id="PTHR46388">
    <property type="entry name" value="NHL REPEAT-CONTAINING PROTEIN 2"/>
    <property type="match status" value="1"/>
</dbReference>
<dbReference type="SUPFAM" id="SSF63829">
    <property type="entry name" value="Calcium-dependent phosphotriesterase"/>
    <property type="match status" value="1"/>
</dbReference>
<keyword evidence="3" id="KW-1185">Reference proteome</keyword>
<dbReference type="InterPro" id="IPR011042">
    <property type="entry name" value="6-blade_b-propeller_TolB-like"/>
</dbReference>
<evidence type="ECO:0000256" key="1">
    <source>
        <dbReference type="SAM" id="Phobius"/>
    </source>
</evidence>
<evidence type="ECO:0000313" key="2">
    <source>
        <dbReference type="EMBL" id="SMD04927.1"/>
    </source>
</evidence>
<keyword evidence="1" id="KW-0472">Membrane</keyword>
<dbReference type="Proteomes" id="UP000192678">
    <property type="component" value="Unassembled WGS sequence"/>
</dbReference>
<dbReference type="PANTHER" id="PTHR46388:SF2">
    <property type="entry name" value="NHL REPEAT-CONTAINING PROTEIN 2"/>
    <property type="match status" value="1"/>
</dbReference>
<organism evidence="2 3">
    <name type="scientific">Pedobacter nyackensis</name>
    <dbReference type="NCBI Taxonomy" id="475255"/>
    <lineage>
        <taxon>Bacteria</taxon>
        <taxon>Pseudomonadati</taxon>
        <taxon>Bacteroidota</taxon>
        <taxon>Sphingobacteriia</taxon>
        <taxon>Sphingobacteriales</taxon>
        <taxon>Sphingobacteriaceae</taxon>
        <taxon>Pedobacter</taxon>
    </lineage>
</organism>
<dbReference type="STRING" id="475255.SAMN04488101_11058"/>
<dbReference type="EMBL" id="FWYB01000010">
    <property type="protein sequence ID" value="SMD04927.1"/>
    <property type="molecule type" value="Genomic_DNA"/>
</dbReference>
<feature type="transmembrane region" description="Helical" evidence="1">
    <location>
        <begin position="18"/>
        <end position="34"/>
    </location>
</feature>
<name>A0A1W2E631_9SPHI</name>
<evidence type="ECO:0000313" key="3">
    <source>
        <dbReference type="Proteomes" id="UP000192678"/>
    </source>
</evidence>
<gene>
    <name evidence="2" type="ORF">SAMN04488101_11058</name>
</gene>
<dbReference type="AlphaFoldDB" id="A0A1W2E631"/>
<protein>
    <recommendedName>
        <fullName evidence="4">DNA-binding beta-propeller fold protein YncE</fullName>
    </recommendedName>
</protein>
<sequence>MQNVCSHYKPKQTSMKRYIYYGVQVVILLVAFMACKKLTTDAFQEQPVLKAPLNITVVNDDDQLPVVGVKVIISRKTSPKDDYVQVDTIRTNEKGQINGYMLPYPNYLKIEVDTTYYHKGEQMLEFATENGGNVMLHTTPKYGMAPLSISVNNSTTDLSIPGLELSISSRAPKTTEWLSTGPENADAAGKLMVSLPYPNEVRVAVADTIRYFPDTVVTNLKNVRGEAVALKTELKPLTVPLEVTLLDKDNQNPLANAEIVVLLKLTGEADFKDINLVGSTDNDGKVVLNAPYSGEVMVKTNDDLYYLPDSYITRLAYEKNRKITLSSKLLNPLVPVELSVFNDVYGINNKRAAFGTNVKVSFRKKGQTTFTDFLTSAIAANGKLTMSIPLGDEFKFVVTGDDRFMDKTITFANVGFTLKAIDFALDLRPAKYPEPVLTNLQVGTLALNNNLNVNAPQDVVIDKLGNRYISEGSGNRILRVDRFGNTTVLAGTGTAGSTNGDGAVAQFYGPWGLTIDKEGNLYTVDNTAATGSHKVRKITIDALYKATVSTIAGSGTAGYKDAIGTQAQFSRPSGLCYDEARNCLYVAEWAGHRVRKINLVNNEVTLIAGSTATTPVAGITAGVGDAARFNFPWGVKLSADGNSVYVSSWTGTGISKVQLSDNSVVVLGSAKANTSQPRGLYVSPANQIFISNTAGFYISKMQTELPGNASSFTKLTTSTTRGYIDGAASTARFSGIVGIAYDSYSGIFYIADGDGGASANNKIRTMKSSDIQ</sequence>
<accession>A0A1W2E631</accession>
<reference evidence="2 3" key="1">
    <citation type="submission" date="2017-04" db="EMBL/GenBank/DDBJ databases">
        <authorList>
            <person name="Afonso C.L."/>
            <person name="Miller P.J."/>
            <person name="Scott M.A."/>
            <person name="Spackman E."/>
            <person name="Goraichik I."/>
            <person name="Dimitrov K.M."/>
            <person name="Suarez D.L."/>
            <person name="Swayne D.E."/>
        </authorList>
    </citation>
    <scope>NUCLEOTIDE SEQUENCE [LARGE SCALE GENOMIC DNA]</scope>
    <source>
        <strain evidence="2 3">DSM 19625</strain>
    </source>
</reference>
<dbReference type="SUPFAM" id="SSF63825">
    <property type="entry name" value="YWTD domain"/>
    <property type="match status" value="1"/>
</dbReference>
<keyword evidence="1" id="KW-1133">Transmembrane helix</keyword>